<dbReference type="RefSeq" id="WP_338881191.1">
    <property type="nucleotide sequence ID" value="NZ_CP148753.1"/>
</dbReference>
<dbReference type="Proteomes" id="UP001456224">
    <property type="component" value="Chromosome"/>
</dbReference>
<reference evidence="2 3" key="1">
    <citation type="submission" date="2024-03" db="EMBL/GenBank/DDBJ databases">
        <title>Reference genomes for the five species model microbial community.</title>
        <authorList>
            <person name="Padfield D."/>
        </authorList>
    </citation>
    <scope>NUCLEOTIDE SEQUENCE [LARGE SCALE GENOMIC DNA]</scope>
    <source>
        <strain evidence="2 3">AB1</strain>
    </source>
</reference>
<sequence length="1418" mass="140606">MKSRLQSRRMQRTALVVALTGAFGYASETSGQTTVDSAQDISSQTVNGALNVVSGGVLTGDSSIISGGAYDLLKISAGGQAVLDNLMITNNLDSPTGQNGRAVLATGAGASATLNNATISVSAYSTNNGTDYAHAFTAGVGASGGGNVRLNGGTVSVEGSKRTVGLQANDGGSIDAVGVQVTTANHFGHAIVAYRTPNDPEQLTRITLDGVSVETLGDSYAVGIQAANKGAAVEAQDTSITTHGAGSFGAEVFNGATLSYLGGDIQTEGVGAAGIRAYGGSLGAGQVSLQNTTISTTGAGAAGVVAGDSSEPTAGEITLQSVSIATQGDYASGLASAYGSTVDSTGSSITTQGANAHGATAQNGGSLTLNGDTFVVNGNQAYGMLADGLNSSIAATGVSVETNGLYGYGARAQAGGSIAISGGSISTANTKGRDAQDGDGSRAYALTADGAGSTISVANGTAISTQGQRAYGAYATNGGEITLQDASVQTNGFMAYGLYASGAGSTVDASNVVVRTSGSVGDAIWAYQGGLVTLNGANIDVAGNPNANSPYETANGLVAVGGTQGVGNGTISARNMTLVTHGADSVGAKVGGAVGDSLTSGTVELYDSSVTVKGDRAVAAEVNYGSSFQAQNSTLISKKGDGIVINDSGTVNLVNTRLESAGASLVSNLNSAEQVQQIVLGSGTDATRNNGVLLQVNRNEAGMDGIVNLTLSAGSSAYGDVVDLDGLSESGSRAGTTNFTVEAGANWSGLVRGINDATTEAGGQFVDNGGAPISGNVSGAQNATIVFNNGATIGGGVSVAEGGQAVFHGNTSVAGNVVNTGATMSFSGPTTLQSNVAASGGAQMTFQGPLVIGQSVSGSTGAAFVFQGTAQIAGGVSGDGSNFLFSKTQGSSIGGDVALSNSATLAGGSVGAPIVVQGNVTASSGSVLGGNLSVRGDVNAAGATLSPGNSIGVQTYGSISNFGSTYKAEVNAAGASDLIRASTGNVDISATNLIVAQENGNGGYRLGHDYRILQTVGGNVVGTFASSGLDSSFANTLVRLDPVKYGSKDVFVSLSVDQSKVAAVRQGLTSNQSHTLDGALSVAGMNSAADAAFVSSSPASALNQLSGEIHASTQSALLQSTSLVQRAVLGRAGASPAQGSPLWAQVLGGEYRLGADGAGAASAKTRQGGLLVGGDVEISDGWRVGGALGYVDGKTTVDDRSSHANTESYTAALYGGKRWNLGGNSMNLRVGAAYTHHKVDSTRHIDLAGGQSLKADYSVNSMQLFSELGYDVHVNDDTRVGPYAQLAWTSQRAGAFQESGGSGALKGESQRDGVLTSSLGVRGATSFTLFKQPAALRGSLAWVHADGDVDQRRSLAFIQGQGSNFHISGVPLARDSAALELAAEVKAGEATSFGVGYGGQFGSGLSSHAASLYLQTRF</sequence>
<organism evidence="2 3">
    <name type="scientific">Achromobacter veterisilvae</name>
    <dbReference type="NCBI Taxonomy" id="2069367"/>
    <lineage>
        <taxon>Bacteria</taxon>
        <taxon>Pseudomonadati</taxon>
        <taxon>Pseudomonadota</taxon>
        <taxon>Betaproteobacteria</taxon>
        <taxon>Burkholderiales</taxon>
        <taxon>Alcaligenaceae</taxon>
        <taxon>Achromobacter</taxon>
    </lineage>
</organism>
<dbReference type="SMART" id="SM00869">
    <property type="entry name" value="Autotransporter"/>
    <property type="match status" value="1"/>
</dbReference>
<evidence type="ECO:0000313" key="3">
    <source>
        <dbReference type="Proteomes" id="UP001456224"/>
    </source>
</evidence>
<accession>A0ABZ2S8J9</accession>
<dbReference type="Gene3D" id="2.160.20.20">
    <property type="match status" value="1"/>
</dbReference>
<protein>
    <submittedName>
        <fullName evidence="2">Autotransporter domain-containing protein</fullName>
    </submittedName>
</protein>
<dbReference type="InterPro" id="IPR005546">
    <property type="entry name" value="Autotransporte_beta"/>
</dbReference>
<evidence type="ECO:0000259" key="1">
    <source>
        <dbReference type="PROSITE" id="PS51208"/>
    </source>
</evidence>
<dbReference type="InterPro" id="IPR036709">
    <property type="entry name" value="Autotransporte_beta_dom_sf"/>
</dbReference>
<dbReference type="Gene3D" id="2.40.128.130">
    <property type="entry name" value="Autotransporter beta-domain"/>
    <property type="match status" value="1"/>
</dbReference>
<dbReference type="PROSITE" id="PS51208">
    <property type="entry name" value="AUTOTRANSPORTER"/>
    <property type="match status" value="1"/>
</dbReference>
<feature type="domain" description="Autotransporter" evidence="1">
    <location>
        <begin position="1135"/>
        <end position="1418"/>
    </location>
</feature>
<proteinExistence type="predicted"/>
<name>A0ABZ2S8J9_9BURK</name>
<dbReference type="NCBIfam" id="TIGR01414">
    <property type="entry name" value="autotrans_barl"/>
    <property type="match status" value="1"/>
</dbReference>
<dbReference type="SUPFAM" id="SSF103515">
    <property type="entry name" value="Autotransporter"/>
    <property type="match status" value="1"/>
</dbReference>
<evidence type="ECO:0000313" key="2">
    <source>
        <dbReference type="EMBL" id="WXR75963.1"/>
    </source>
</evidence>
<dbReference type="InterPro" id="IPR006315">
    <property type="entry name" value="OM_autotransptr_brl_dom"/>
</dbReference>
<dbReference type="Pfam" id="PF03797">
    <property type="entry name" value="Autotransporter"/>
    <property type="match status" value="1"/>
</dbReference>
<keyword evidence="3" id="KW-1185">Reference proteome</keyword>
<dbReference type="InterPro" id="IPR012332">
    <property type="entry name" value="Autotransporter_pectin_lyase_C"/>
</dbReference>
<gene>
    <name evidence="2" type="ORF">WHX56_10835</name>
</gene>
<dbReference type="EMBL" id="CP148753">
    <property type="protein sequence ID" value="WXR75963.1"/>
    <property type="molecule type" value="Genomic_DNA"/>
</dbReference>